<dbReference type="CDD" id="cd09110">
    <property type="entry name" value="PLDc_CLS_1"/>
    <property type="match status" value="1"/>
</dbReference>
<dbReference type="InterPro" id="IPR025202">
    <property type="entry name" value="PLD-like_dom"/>
</dbReference>
<keyword evidence="5 12" id="KW-0812">Transmembrane</keyword>
<dbReference type="PANTHER" id="PTHR21248">
    <property type="entry name" value="CARDIOLIPIN SYNTHASE"/>
    <property type="match status" value="1"/>
</dbReference>
<dbReference type="Proteomes" id="UP000051500">
    <property type="component" value="Unassembled WGS sequence"/>
</dbReference>
<evidence type="ECO:0000256" key="1">
    <source>
        <dbReference type="ARBA" id="ARBA00004651"/>
    </source>
</evidence>
<comment type="similarity">
    <text evidence="12">Belongs to the phospholipase D family. Cardiolipin synthase subfamily.</text>
</comment>
<keyword evidence="7 12" id="KW-1133">Transmembrane helix</keyword>
<dbReference type="InterPro" id="IPR030874">
    <property type="entry name" value="Cardiolipin_synth_Firmi"/>
</dbReference>
<feature type="active site" evidence="12">
    <location>
        <position position="226"/>
    </location>
</feature>
<evidence type="ECO:0000256" key="3">
    <source>
        <dbReference type="ARBA" id="ARBA00022516"/>
    </source>
</evidence>
<keyword evidence="3 12" id="KW-0444">Lipid biosynthesis</keyword>
<dbReference type="GO" id="GO:0005886">
    <property type="term" value="C:plasma membrane"/>
    <property type="evidence" value="ECO:0007669"/>
    <property type="project" value="UniProtKB-SubCell"/>
</dbReference>
<proteinExistence type="inferred from homology"/>
<dbReference type="Pfam" id="PF13396">
    <property type="entry name" value="PLDc_N"/>
    <property type="match status" value="1"/>
</dbReference>
<dbReference type="Gene3D" id="3.30.870.10">
    <property type="entry name" value="Endonuclease Chain A"/>
    <property type="match status" value="2"/>
</dbReference>
<keyword evidence="9 12" id="KW-0472">Membrane</keyword>
<dbReference type="InterPro" id="IPR022924">
    <property type="entry name" value="Cardiolipin_synthase"/>
</dbReference>
<feature type="active site" evidence="12">
    <location>
        <position position="231"/>
    </location>
</feature>
<evidence type="ECO:0000256" key="8">
    <source>
        <dbReference type="ARBA" id="ARBA00023098"/>
    </source>
</evidence>
<feature type="domain" description="PLD phosphodiesterase" evidence="14">
    <location>
        <begin position="219"/>
        <end position="246"/>
    </location>
</feature>
<comment type="function">
    <text evidence="12">Catalyzes the reversible phosphatidyl group transfer from one phosphatidylglycerol molecule to another to form cardiolipin (CL) (diphosphatidylglycerol) and glycerol.</text>
</comment>
<dbReference type="NCBIfam" id="TIGR04265">
    <property type="entry name" value="bac_cardiolipin"/>
    <property type="match status" value="1"/>
</dbReference>
<dbReference type="Pfam" id="PF13091">
    <property type="entry name" value="PLDc_2"/>
    <property type="match status" value="2"/>
</dbReference>
<feature type="transmembrane region" description="Helical" evidence="12">
    <location>
        <begin position="34"/>
        <end position="54"/>
    </location>
</feature>
<dbReference type="SUPFAM" id="SSF56024">
    <property type="entry name" value="Phospholipase D/nuclease"/>
    <property type="match status" value="2"/>
</dbReference>
<dbReference type="EMBL" id="JQBZ01000025">
    <property type="protein sequence ID" value="KRN88969.1"/>
    <property type="molecule type" value="Genomic_DNA"/>
</dbReference>
<evidence type="ECO:0000256" key="2">
    <source>
        <dbReference type="ARBA" id="ARBA00022475"/>
    </source>
</evidence>
<dbReference type="InterPro" id="IPR027379">
    <property type="entry name" value="CLS_N"/>
</dbReference>
<keyword evidence="16" id="KW-1185">Reference proteome</keyword>
<feature type="active site" evidence="12">
    <location>
        <position position="408"/>
    </location>
</feature>
<feature type="domain" description="PLD phosphodiesterase" evidence="14">
    <location>
        <begin position="401"/>
        <end position="428"/>
    </location>
</feature>
<dbReference type="STRING" id="1122146.IV53_GL000940"/>
<gene>
    <name evidence="15" type="ORF">IV53_GL000940</name>
</gene>
<dbReference type="HAMAP" id="MF_01916">
    <property type="entry name" value="Cardiolipin_synth_Cls"/>
    <property type="match status" value="1"/>
</dbReference>
<evidence type="ECO:0000256" key="4">
    <source>
        <dbReference type="ARBA" id="ARBA00022679"/>
    </source>
</evidence>
<evidence type="ECO:0000256" key="9">
    <source>
        <dbReference type="ARBA" id="ARBA00023136"/>
    </source>
</evidence>
<reference evidence="15 16" key="1">
    <citation type="journal article" date="2015" name="Genome Announc.">
        <title>Expanding the biotechnology potential of lactobacilli through comparative genomics of 213 strains and associated genera.</title>
        <authorList>
            <person name="Sun Z."/>
            <person name="Harris H.M."/>
            <person name="McCann A."/>
            <person name="Guo C."/>
            <person name="Argimon S."/>
            <person name="Zhang W."/>
            <person name="Yang X."/>
            <person name="Jeffery I.B."/>
            <person name="Cooney J.C."/>
            <person name="Kagawa T.F."/>
            <person name="Liu W."/>
            <person name="Song Y."/>
            <person name="Salvetti E."/>
            <person name="Wrobel A."/>
            <person name="Rasinkangas P."/>
            <person name="Parkhill J."/>
            <person name="Rea M.C."/>
            <person name="O'Sullivan O."/>
            <person name="Ritari J."/>
            <person name="Douillard F.P."/>
            <person name="Paul Ross R."/>
            <person name="Yang R."/>
            <person name="Briner A.E."/>
            <person name="Felis G.E."/>
            <person name="de Vos W.M."/>
            <person name="Barrangou R."/>
            <person name="Klaenhammer T.R."/>
            <person name="Caufield P.W."/>
            <person name="Cui Y."/>
            <person name="Zhang H."/>
            <person name="O'Toole P.W."/>
        </authorList>
    </citation>
    <scope>NUCLEOTIDE SEQUENCE [LARGE SCALE GENOMIC DNA]</scope>
    <source>
        <strain evidence="15 16">DSM 22408</strain>
    </source>
</reference>
<evidence type="ECO:0000256" key="11">
    <source>
        <dbReference type="ARBA" id="ARBA00023264"/>
    </source>
</evidence>
<keyword evidence="6" id="KW-0677">Repeat</keyword>
<dbReference type="eggNOG" id="COG1502">
    <property type="taxonomic scope" value="Bacteria"/>
</dbReference>
<dbReference type="AlphaFoldDB" id="A0A0R2KHZ1"/>
<dbReference type="PATRIC" id="fig|1122146.4.peg.975"/>
<dbReference type="InterPro" id="IPR001736">
    <property type="entry name" value="PLipase_D/transphosphatidylase"/>
</dbReference>
<dbReference type="SMART" id="SM00155">
    <property type="entry name" value="PLDc"/>
    <property type="match status" value="2"/>
</dbReference>
<evidence type="ECO:0000313" key="15">
    <source>
        <dbReference type="EMBL" id="KRN88969.1"/>
    </source>
</evidence>
<keyword evidence="8 12" id="KW-0443">Lipid metabolism</keyword>
<dbReference type="FunFam" id="3.30.870.10:FF:000014">
    <property type="entry name" value="Cardiolipin synthase"/>
    <property type="match status" value="1"/>
</dbReference>
<dbReference type="GO" id="GO:0032049">
    <property type="term" value="P:cardiolipin biosynthetic process"/>
    <property type="evidence" value="ECO:0007669"/>
    <property type="project" value="UniProtKB-UniRule"/>
</dbReference>
<evidence type="ECO:0000256" key="13">
    <source>
        <dbReference type="NCBIfam" id="TIGR04265"/>
    </source>
</evidence>
<keyword evidence="11 12" id="KW-1208">Phospholipid metabolism</keyword>
<feature type="active site" evidence="12">
    <location>
        <position position="406"/>
    </location>
</feature>
<keyword evidence="4 12" id="KW-0808">Transferase</keyword>
<dbReference type="GO" id="GO:0008808">
    <property type="term" value="F:cardiolipin synthase activity"/>
    <property type="evidence" value="ECO:0007669"/>
    <property type="project" value="UniProtKB-UniRule"/>
</dbReference>
<accession>A0A0R2KHZ1</accession>
<dbReference type="PROSITE" id="PS50035">
    <property type="entry name" value="PLD"/>
    <property type="match status" value="2"/>
</dbReference>
<evidence type="ECO:0000256" key="6">
    <source>
        <dbReference type="ARBA" id="ARBA00022737"/>
    </source>
</evidence>
<evidence type="ECO:0000256" key="7">
    <source>
        <dbReference type="ARBA" id="ARBA00022989"/>
    </source>
</evidence>
<dbReference type="OrthoDB" id="9762009at2"/>
<keyword evidence="2 12" id="KW-1003">Cell membrane</keyword>
<feature type="active site" evidence="12">
    <location>
        <position position="224"/>
    </location>
</feature>
<keyword evidence="10 12" id="KW-0594">Phospholipid biosynthesis</keyword>
<evidence type="ECO:0000259" key="14">
    <source>
        <dbReference type="PROSITE" id="PS50035"/>
    </source>
</evidence>
<dbReference type="EC" id="2.7.8.-" evidence="12 13"/>
<protein>
    <recommendedName>
        <fullName evidence="12 13">Cardiolipin synthase</fullName>
        <shortName evidence="12">CL synthase</shortName>
        <ecNumber evidence="12 13">2.7.8.-</ecNumber>
    </recommendedName>
</protein>
<evidence type="ECO:0000256" key="5">
    <source>
        <dbReference type="ARBA" id="ARBA00022692"/>
    </source>
</evidence>
<organism evidence="15 16">
    <name type="scientific">Ligilactobacillus ceti DSM 22408</name>
    <dbReference type="NCBI Taxonomy" id="1122146"/>
    <lineage>
        <taxon>Bacteria</taxon>
        <taxon>Bacillati</taxon>
        <taxon>Bacillota</taxon>
        <taxon>Bacilli</taxon>
        <taxon>Lactobacillales</taxon>
        <taxon>Lactobacillaceae</taxon>
        <taxon>Ligilactobacillus</taxon>
    </lineage>
</organism>
<dbReference type="PANTHER" id="PTHR21248:SF22">
    <property type="entry name" value="PHOSPHOLIPASE D"/>
    <property type="match status" value="1"/>
</dbReference>
<comment type="caution">
    <text evidence="15">The sequence shown here is derived from an EMBL/GenBank/DDBJ whole genome shotgun (WGS) entry which is preliminary data.</text>
</comment>
<evidence type="ECO:0000313" key="16">
    <source>
        <dbReference type="Proteomes" id="UP000051500"/>
    </source>
</evidence>
<feature type="active site" evidence="12">
    <location>
        <position position="413"/>
    </location>
</feature>
<name>A0A0R2KHZ1_9LACO</name>
<comment type="caution">
    <text evidence="12">Lacks conserved residue(s) required for the propagation of feature annotation.</text>
</comment>
<evidence type="ECO:0000256" key="12">
    <source>
        <dbReference type="HAMAP-Rule" id="MF_01916"/>
    </source>
</evidence>
<dbReference type="RefSeq" id="WP_027107372.1">
    <property type="nucleotide sequence ID" value="NZ_JQBZ01000025.1"/>
</dbReference>
<comment type="catalytic activity">
    <reaction evidence="12">
        <text>2 a 1,2-diacyl-sn-glycero-3-phospho-(1'-sn-glycerol) = a cardiolipin + glycerol</text>
        <dbReference type="Rhea" id="RHEA:31451"/>
        <dbReference type="ChEBI" id="CHEBI:17754"/>
        <dbReference type="ChEBI" id="CHEBI:62237"/>
        <dbReference type="ChEBI" id="CHEBI:64716"/>
    </reaction>
</comment>
<evidence type="ECO:0000256" key="10">
    <source>
        <dbReference type="ARBA" id="ARBA00023209"/>
    </source>
</evidence>
<dbReference type="CDD" id="cd09112">
    <property type="entry name" value="PLDc_CLS_2"/>
    <property type="match status" value="1"/>
</dbReference>
<comment type="subcellular location">
    <subcellularLocation>
        <location evidence="1 12">Cell membrane</location>
        <topology evidence="1 12">Multi-pass membrane protein</topology>
    </subcellularLocation>
</comment>
<sequence length="488" mass="56150">MHLFSLIVLGIILFNTLAAIITIFKDSRDIAATWAWLLVLLMLPGVGFIFYLFVGKKISAEKIFDLKEQEHVGINQLVAVQKMQWQQKRLLPPADKLHEEARETVHLFLETDQAILTKDNEVAVFTDGKAKFAQLISDIKQAQHHVHLEYYSFFDDQIGNELLRVLEEISKKGVKVRIIYDNLGSRGMSRHFFDVLEANGGEAEPFFGSKKAIMHSLRLNYRDHRKMVIIDGQIGYIGGFNVGDQYLGRFKKFGYWRDTHLKIKGNAVIAMQSRFIMDWNATIKNSKIRDELDYQEQLFPLFQGDGKTNIQIVSSGPDSDTEAIKLGYLKLINTANDYLYIQTPYLIPDDSVMEALSIAALSGVKVKIMIPAIPDHPFVYRATQYYAKQLLDKGVEIYQYENGFLHAKMIVIDEQISSVGSANVDFRSFKLNFEANAFMYDQEIAHELSEIFHQDMLHSQKLTPQYFEKQSSWLKFKQYFSRLLSPIL</sequence>